<keyword evidence="3" id="KW-1185">Reference proteome</keyword>
<sequence length="62" mass="6771">MSDAIRAEIRADQQLARNGASISWYIDGRASEGLREALKGPPPIPLQETKPTVPIKEIRGSN</sequence>
<evidence type="ECO:0000256" key="1">
    <source>
        <dbReference type="SAM" id="MobiDB-lite"/>
    </source>
</evidence>
<name>A0ABV2C0F4_9GAMM</name>
<dbReference type="EMBL" id="JBEVCJ010000157">
    <property type="protein sequence ID" value="MET1257651.1"/>
    <property type="molecule type" value="Genomic_DNA"/>
</dbReference>
<accession>A0ABV2C0F4</accession>
<organism evidence="2 3">
    <name type="scientific">Aliikangiella maris</name>
    <dbReference type="NCBI Taxonomy" id="3162458"/>
    <lineage>
        <taxon>Bacteria</taxon>
        <taxon>Pseudomonadati</taxon>
        <taxon>Pseudomonadota</taxon>
        <taxon>Gammaproteobacteria</taxon>
        <taxon>Oceanospirillales</taxon>
        <taxon>Pleioneaceae</taxon>
        <taxon>Aliikangiella</taxon>
    </lineage>
</organism>
<evidence type="ECO:0000313" key="2">
    <source>
        <dbReference type="EMBL" id="MET1257651.1"/>
    </source>
</evidence>
<proteinExistence type="predicted"/>
<dbReference type="RefSeq" id="WP_353898232.1">
    <property type="nucleotide sequence ID" value="NZ_JBEVCJ010000157.1"/>
</dbReference>
<evidence type="ECO:0000313" key="3">
    <source>
        <dbReference type="Proteomes" id="UP001548189"/>
    </source>
</evidence>
<gene>
    <name evidence="2" type="ORF">ABVT43_21140</name>
</gene>
<protein>
    <submittedName>
        <fullName evidence="2">Uncharacterized protein</fullName>
    </submittedName>
</protein>
<reference evidence="2 3" key="1">
    <citation type="submission" date="2024-06" db="EMBL/GenBank/DDBJ databases">
        <authorList>
            <person name="Li F."/>
        </authorList>
    </citation>
    <scope>NUCLEOTIDE SEQUENCE [LARGE SCALE GENOMIC DNA]</scope>
    <source>
        <strain evidence="2 3">GXAS 311</strain>
    </source>
</reference>
<feature type="region of interest" description="Disordered" evidence="1">
    <location>
        <begin position="36"/>
        <end position="62"/>
    </location>
</feature>
<comment type="caution">
    <text evidence="2">The sequence shown here is derived from an EMBL/GenBank/DDBJ whole genome shotgun (WGS) entry which is preliminary data.</text>
</comment>
<dbReference type="Proteomes" id="UP001548189">
    <property type="component" value="Unassembled WGS sequence"/>
</dbReference>